<evidence type="ECO:0000313" key="5">
    <source>
        <dbReference type="Proteomes" id="UP000664534"/>
    </source>
</evidence>
<dbReference type="Pfam" id="PF10342">
    <property type="entry name" value="Kre9_KNH"/>
    <property type="match status" value="1"/>
</dbReference>
<dbReference type="InterPro" id="IPR018466">
    <property type="entry name" value="Kre9/Knh1-like_N"/>
</dbReference>
<dbReference type="Proteomes" id="UP000664534">
    <property type="component" value="Unassembled WGS sequence"/>
</dbReference>
<keyword evidence="1 2" id="KW-0732">Signal</keyword>
<comment type="caution">
    <text evidence="4">The sequence shown here is derived from an EMBL/GenBank/DDBJ whole genome shotgun (WGS) entry which is preliminary data.</text>
</comment>
<feature type="signal peptide" evidence="2">
    <location>
        <begin position="1"/>
        <end position="23"/>
    </location>
</feature>
<proteinExistence type="predicted"/>
<name>A0A8H3PDD3_9LECA</name>
<dbReference type="AlphaFoldDB" id="A0A8H3PDD3"/>
<feature type="chain" id="PRO_5034187701" description="Yeast cell wall synthesis Kre9/Knh1-like N-terminal domain-containing protein" evidence="2">
    <location>
        <begin position="24"/>
        <end position="219"/>
    </location>
</feature>
<gene>
    <name evidence="4" type="ORF">IMSHALPRED_000818</name>
</gene>
<organism evidence="4 5">
    <name type="scientific">Imshaugia aleurites</name>
    <dbReference type="NCBI Taxonomy" id="172621"/>
    <lineage>
        <taxon>Eukaryota</taxon>
        <taxon>Fungi</taxon>
        <taxon>Dikarya</taxon>
        <taxon>Ascomycota</taxon>
        <taxon>Pezizomycotina</taxon>
        <taxon>Lecanoromycetes</taxon>
        <taxon>OSLEUM clade</taxon>
        <taxon>Lecanoromycetidae</taxon>
        <taxon>Lecanorales</taxon>
        <taxon>Lecanorineae</taxon>
        <taxon>Parmeliaceae</taxon>
        <taxon>Imshaugia</taxon>
    </lineage>
</organism>
<feature type="domain" description="Yeast cell wall synthesis Kre9/Knh1-like N-terminal" evidence="3">
    <location>
        <begin position="34"/>
        <end position="108"/>
    </location>
</feature>
<evidence type="ECO:0000256" key="1">
    <source>
        <dbReference type="ARBA" id="ARBA00022729"/>
    </source>
</evidence>
<dbReference type="PANTHER" id="PTHR40633">
    <property type="entry name" value="MATRIX PROTEIN, PUTATIVE (AFU_ORTHOLOGUE AFUA_8G05410)-RELATED"/>
    <property type="match status" value="1"/>
</dbReference>
<accession>A0A8H3PDD3</accession>
<evidence type="ECO:0000256" key="2">
    <source>
        <dbReference type="SAM" id="SignalP"/>
    </source>
</evidence>
<dbReference type="EMBL" id="CAJPDT010000109">
    <property type="protein sequence ID" value="CAF9938492.1"/>
    <property type="molecule type" value="Genomic_DNA"/>
</dbReference>
<dbReference type="InterPro" id="IPR052982">
    <property type="entry name" value="SRP1/TIP1-like"/>
</dbReference>
<reference evidence="4" key="1">
    <citation type="submission" date="2021-03" db="EMBL/GenBank/DDBJ databases">
        <authorList>
            <person name="Tagirdzhanova G."/>
        </authorList>
    </citation>
    <scope>NUCLEOTIDE SEQUENCE</scope>
</reference>
<dbReference type="PANTHER" id="PTHR40633:SF1">
    <property type="entry name" value="GPI ANCHORED SERINE-THREONINE RICH PROTEIN (AFU_ORTHOLOGUE AFUA_1G03630)"/>
    <property type="match status" value="1"/>
</dbReference>
<evidence type="ECO:0000259" key="3">
    <source>
        <dbReference type="Pfam" id="PF10342"/>
    </source>
</evidence>
<evidence type="ECO:0000313" key="4">
    <source>
        <dbReference type="EMBL" id="CAF9938492.1"/>
    </source>
</evidence>
<protein>
    <recommendedName>
        <fullName evidence="3">Yeast cell wall synthesis Kre9/Knh1-like N-terminal domain-containing protein</fullName>
    </recommendedName>
</protein>
<keyword evidence="5" id="KW-1185">Reference proteome</keyword>
<dbReference type="OrthoDB" id="5589325at2759"/>
<sequence length="219" mass="22308">MFLSMARLSLMAAAVLLPLYVQAVKFVVDSFEGIAVGQPFILTWWGDNSPVTIKLLQGDPKALDPVVTIASNVAGDSYTWTPTTIPAGTYVLSITQGTETNYSPQFPVANTFTPAAPPAPAGQQPPIKARNGVALPGATVPVAPLAAIAAGYPDAAYDDNGSSIICASDAAGSSTSTAFRCASTGELGHFQSSAGGFGKTDVGIGAVVVGMTFAVILLL</sequence>